<dbReference type="RefSeq" id="WP_248653019.1">
    <property type="nucleotide sequence ID" value="NZ_CP096662.1"/>
</dbReference>
<dbReference type="GeneID" id="72187997"/>
<dbReference type="KEGG" id="halx:M0R89_22320"/>
<proteinExistence type="predicted"/>
<gene>
    <name evidence="2" type="ORF">M0R89_22320</name>
</gene>
<feature type="compositionally biased region" description="Polar residues" evidence="1">
    <location>
        <begin position="123"/>
        <end position="145"/>
    </location>
</feature>
<dbReference type="AlphaFoldDB" id="A0A8U0I1C9"/>
<dbReference type="EMBL" id="CP096662">
    <property type="protein sequence ID" value="UPV76988.1"/>
    <property type="molecule type" value="Genomic_DNA"/>
</dbReference>
<name>A0A8U0I1C9_9EURY</name>
<keyword evidence="2" id="KW-0614">Plasmid</keyword>
<evidence type="ECO:0000313" key="3">
    <source>
        <dbReference type="Proteomes" id="UP000830729"/>
    </source>
</evidence>
<accession>A0A8U0I1C9</accession>
<protein>
    <submittedName>
        <fullName evidence="2">Uncharacterized protein</fullName>
    </submittedName>
</protein>
<evidence type="ECO:0000313" key="2">
    <source>
        <dbReference type="EMBL" id="UPV76988.1"/>
    </source>
</evidence>
<reference evidence="2 3" key="1">
    <citation type="submission" date="2022-04" db="EMBL/GenBank/DDBJ databases">
        <title>Diverse halophilic archaea isolated from saline environments.</title>
        <authorList>
            <person name="Cui H.-L."/>
        </authorList>
    </citation>
    <scope>NUCLEOTIDE SEQUENCE [LARGE SCALE GENOMIC DNA]</scope>
    <source>
        <strain evidence="2 3">XZYJT49</strain>
        <plasmid evidence="2 3">unnamed3</plasmid>
    </source>
</reference>
<dbReference type="Proteomes" id="UP000830729">
    <property type="component" value="Plasmid unnamed3"/>
</dbReference>
<evidence type="ECO:0000256" key="1">
    <source>
        <dbReference type="SAM" id="MobiDB-lite"/>
    </source>
</evidence>
<feature type="region of interest" description="Disordered" evidence="1">
    <location>
        <begin position="65"/>
        <end position="104"/>
    </location>
</feature>
<keyword evidence="3" id="KW-1185">Reference proteome</keyword>
<organism evidence="2 3">
    <name type="scientific">Halorussus limi</name>
    <dbReference type="NCBI Taxonomy" id="2938695"/>
    <lineage>
        <taxon>Archaea</taxon>
        <taxon>Methanobacteriati</taxon>
        <taxon>Methanobacteriota</taxon>
        <taxon>Stenosarchaea group</taxon>
        <taxon>Halobacteria</taxon>
        <taxon>Halobacteriales</taxon>
        <taxon>Haladaptataceae</taxon>
        <taxon>Halorussus</taxon>
    </lineage>
</organism>
<feature type="compositionally biased region" description="Basic residues" evidence="1">
    <location>
        <begin position="146"/>
        <end position="155"/>
    </location>
</feature>
<feature type="region of interest" description="Disordered" evidence="1">
    <location>
        <begin position="120"/>
        <end position="155"/>
    </location>
</feature>
<geneLocation type="plasmid" evidence="2 3">
    <name>unnamed3</name>
</geneLocation>
<sequence length="207" mass="22811">MKTVPSYTVDRETAATLREWLFENAVEKHGESEIFEPLAELAAAIDGVLYEQAEAVELGAWAQAVSPSHRDTSHVSGSPVDESRSDDANEPAEPDALDMGISKPDRIYDTLPDSAWQLDHDQSTTNREQSSTATSHDKTTPASNPRTRRQHHRPSVRYRTAYECSVCSSVRQLETSLRVCAFVDECPSCGTVARFTAGGIPTPFRKS</sequence>